<reference evidence="1 2" key="1">
    <citation type="submission" date="2016-11" db="EMBL/GenBank/DDBJ databases">
        <authorList>
            <person name="Jaros S."/>
            <person name="Januszkiewicz K."/>
            <person name="Wedrychowicz H."/>
        </authorList>
    </citation>
    <scope>NUCLEOTIDE SEQUENCE [LARGE SCALE GENOMIC DNA]</scope>
    <source>
        <strain evidence="1 2">GAS242</strain>
    </source>
</reference>
<dbReference type="OrthoDB" id="8242413at2"/>
<dbReference type="Proteomes" id="UP000190675">
    <property type="component" value="Chromosome I"/>
</dbReference>
<dbReference type="RefSeq" id="WP_079573329.1">
    <property type="nucleotide sequence ID" value="NZ_LT670818.1"/>
</dbReference>
<protein>
    <submittedName>
        <fullName evidence="1">Uncharacterized protein</fullName>
    </submittedName>
</protein>
<evidence type="ECO:0000313" key="1">
    <source>
        <dbReference type="EMBL" id="SHG50726.1"/>
    </source>
</evidence>
<gene>
    <name evidence="1" type="ORF">SAMN05444169_2784</name>
</gene>
<accession>A0A1M5KD29</accession>
<sequence>MAADSNSQIAWHRAQIRKHRDALKQYETSRFTFGSIASPKATEQTQEIVIELKRKIRDSEQIVAAYERQSRRPLSTDFQTLASAPWSKWNDRGPSSAR</sequence>
<evidence type="ECO:0000313" key="2">
    <source>
        <dbReference type="Proteomes" id="UP000190675"/>
    </source>
</evidence>
<proteinExistence type="predicted"/>
<organism evidence="1 2">
    <name type="scientific">Bradyrhizobium erythrophlei</name>
    <dbReference type="NCBI Taxonomy" id="1437360"/>
    <lineage>
        <taxon>Bacteria</taxon>
        <taxon>Pseudomonadati</taxon>
        <taxon>Pseudomonadota</taxon>
        <taxon>Alphaproteobacteria</taxon>
        <taxon>Hyphomicrobiales</taxon>
        <taxon>Nitrobacteraceae</taxon>
        <taxon>Bradyrhizobium</taxon>
    </lineage>
</organism>
<name>A0A1M5KD29_9BRAD</name>
<dbReference type="EMBL" id="LT670818">
    <property type="protein sequence ID" value="SHG50726.1"/>
    <property type="molecule type" value="Genomic_DNA"/>
</dbReference>
<dbReference type="AlphaFoldDB" id="A0A1M5KD29"/>